<keyword evidence="2 3" id="KW-0833">Ubl conjugation pathway</keyword>
<dbReference type="Pfam" id="PF00632">
    <property type="entry name" value="HECT"/>
    <property type="match status" value="1"/>
</dbReference>
<proteinExistence type="predicted"/>
<dbReference type="InterPro" id="IPR000569">
    <property type="entry name" value="HECT_dom"/>
</dbReference>
<feature type="active site" description="Glycyl thioester intermediate" evidence="3">
    <location>
        <position position="1879"/>
    </location>
</feature>
<feature type="region of interest" description="Disordered" evidence="4">
    <location>
        <begin position="921"/>
        <end position="968"/>
    </location>
</feature>
<dbReference type="SMART" id="SM00119">
    <property type="entry name" value="HECTc"/>
    <property type="match status" value="1"/>
</dbReference>
<dbReference type="InterPro" id="IPR035983">
    <property type="entry name" value="Hect_E3_ubiquitin_ligase"/>
</dbReference>
<dbReference type="VEuPathDB" id="TriTrypDB:TEOVI_000692100"/>
<dbReference type="EC" id="6.3.2.-" evidence="6"/>
<keyword evidence="1" id="KW-0808">Transferase</keyword>
<dbReference type="GeneID" id="92380855"/>
<evidence type="ECO:0000313" key="6">
    <source>
        <dbReference type="EMBL" id="SCU65488.1"/>
    </source>
</evidence>
<keyword evidence="7" id="KW-1185">Reference proteome</keyword>
<evidence type="ECO:0000256" key="4">
    <source>
        <dbReference type="SAM" id="MobiDB-lite"/>
    </source>
</evidence>
<dbReference type="GO" id="GO:0016874">
    <property type="term" value="F:ligase activity"/>
    <property type="evidence" value="ECO:0007669"/>
    <property type="project" value="UniProtKB-KW"/>
</dbReference>
<feature type="domain" description="HECT" evidence="5">
    <location>
        <begin position="1542"/>
        <end position="1912"/>
    </location>
</feature>
<dbReference type="RefSeq" id="XP_067077084.1">
    <property type="nucleotide sequence ID" value="XM_067220983.1"/>
</dbReference>
<dbReference type="PANTHER" id="PTHR45670">
    <property type="entry name" value="E3 UBIQUITIN-PROTEIN LIGASE TRIP12"/>
    <property type="match status" value="1"/>
</dbReference>
<dbReference type="EMBL" id="CZPT02000307">
    <property type="protein sequence ID" value="SCU65488.1"/>
    <property type="molecule type" value="Genomic_DNA"/>
</dbReference>
<dbReference type="Gene3D" id="3.30.2160.10">
    <property type="entry name" value="Hect, E3 ligase catalytic domain"/>
    <property type="match status" value="1"/>
</dbReference>
<organism evidence="6 7">
    <name type="scientific">Trypanosoma equiperdum</name>
    <dbReference type="NCBI Taxonomy" id="5694"/>
    <lineage>
        <taxon>Eukaryota</taxon>
        <taxon>Discoba</taxon>
        <taxon>Euglenozoa</taxon>
        <taxon>Kinetoplastea</taxon>
        <taxon>Metakinetoplastina</taxon>
        <taxon>Trypanosomatida</taxon>
        <taxon>Trypanosomatidae</taxon>
        <taxon>Trypanosoma</taxon>
    </lineage>
</organism>
<evidence type="ECO:0000256" key="1">
    <source>
        <dbReference type="ARBA" id="ARBA00022679"/>
    </source>
</evidence>
<accession>A0A1G4I1G4</accession>
<gene>
    <name evidence="6" type="ORF">TEOVI_000692100</name>
</gene>
<name>A0A1G4I1G4_TRYEQ</name>
<evidence type="ECO:0000313" key="7">
    <source>
        <dbReference type="Proteomes" id="UP000195570"/>
    </source>
</evidence>
<reference evidence="6" key="1">
    <citation type="submission" date="2016-09" db="EMBL/GenBank/DDBJ databases">
        <authorList>
            <person name="Hebert L."/>
            <person name="Moumen B."/>
        </authorList>
    </citation>
    <scope>NUCLEOTIDE SEQUENCE [LARGE SCALE GENOMIC DNA]</scope>
    <source>
        <strain evidence="6">OVI</strain>
    </source>
</reference>
<protein>
    <submittedName>
        <fullName evidence="6">Ubiquitin-protein ligase, putative</fullName>
        <ecNumber evidence="6">6.3.2.-</ecNumber>
    </submittedName>
</protein>
<feature type="compositionally biased region" description="Polar residues" evidence="4">
    <location>
        <begin position="1501"/>
        <end position="1515"/>
    </location>
</feature>
<dbReference type="PROSITE" id="PS50237">
    <property type="entry name" value="HECT"/>
    <property type="match status" value="1"/>
</dbReference>
<dbReference type="GO" id="GO:0000209">
    <property type="term" value="P:protein polyubiquitination"/>
    <property type="evidence" value="ECO:0007669"/>
    <property type="project" value="TreeGrafter"/>
</dbReference>
<dbReference type="Proteomes" id="UP000195570">
    <property type="component" value="Unassembled WGS sequence"/>
</dbReference>
<dbReference type="GO" id="GO:0061630">
    <property type="term" value="F:ubiquitin protein ligase activity"/>
    <property type="evidence" value="ECO:0007669"/>
    <property type="project" value="InterPro"/>
</dbReference>
<evidence type="ECO:0000259" key="5">
    <source>
        <dbReference type="PROSITE" id="PS50237"/>
    </source>
</evidence>
<feature type="compositionally biased region" description="Polar residues" evidence="4">
    <location>
        <begin position="940"/>
        <end position="965"/>
    </location>
</feature>
<dbReference type="SUPFAM" id="SSF56204">
    <property type="entry name" value="Hect, E3 ligase catalytic domain"/>
    <property type="match status" value="1"/>
</dbReference>
<dbReference type="PANTHER" id="PTHR45670:SF1">
    <property type="entry name" value="E3 UBIQUITIN-PROTEIN LIGASE HECTD1"/>
    <property type="match status" value="1"/>
</dbReference>
<dbReference type="Gene3D" id="3.90.1750.10">
    <property type="entry name" value="Hect, E3 ligase catalytic domains"/>
    <property type="match status" value="2"/>
</dbReference>
<keyword evidence="6" id="KW-0436">Ligase</keyword>
<dbReference type="InterPro" id="IPR045322">
    <property type="entry name" value="HECTD1/TRIP12-like"/>
</dbReference>
<comment type="caution">
    <text evidence="6">The sequence shown here is derived from an EMBL/GenBank/DDBJ whole genome shotgun (WGS) entry which is preliminary data.</text>
</comment>
<feature type="region of interest" description="Disordered" evidence="4">
    <location>
        <begin position="1828"/>
        <end position="1863"/>
    </location>
</feature>
<feature type="region of interest" description="Disordered" evidence="4">
    <location>
        <begin position="1490"/>
        <end position="1528"/>
    </location>
</feature>
<sequence length="1912" mass="212194">MSRQLVVDSKQQIKAVQHLSKDPERVVGALEDMCMSLVMGVEVYLRGFDSMRVVPTLVHMAESERFFRAGDALTMIFRALSLIMEHVPTSYCGVHPYHKRLVRIATEVLARVHSREMRFSNLDRVMLMEEVLRLIRFVTLDESSVSLVHLGLRDVTKTAQYENALLTRQALDVLLAVCSKVVLPSETRKRKFFSSVVSLFSCCKSLKDEQQENKPCVKPSVVTTDHILVPFLQGMIQQYASSLESSPDSWSLLELALQCLGMLIRRAVLFNRLSSAQRMITSELCRCLYRLLLLNDGNVALDPSVRSERLLFSETMIDIILTADWVNVSDMLLSKEARAFYGIVLDDSDPSITMLLSDPFPVGGISRAAHRRDKNHIVSIAAIRHFILASPPLPSEAFGPKPKVVLPVHKWMWEDEMRHNSPIPEEACVTLETCLARRTKEVTLRIHSKILTANLATMKICSGFGGAELNISRKFVPFVFHVMNEADIRSVKAAKDVTGVVEYIANSAEENIGVPISSGMDKLVNRRESELCRYYVLNNSAPVPAASMKIAEMYLESLCKYATWASGSMAMQLGVCACAALLQAAILAKKPQQLTELLRKTMRPLCDMLRTALISADKATKSVALTMMVWLLRHPGSSEWKAAETAYRCGVVKQLENLANSKCKRLDDRQADDHDGKIRRMVPKVKLEGPENRTMHLMAMVRAILSTVEKEMSENSVPPSARSHVGCVTALWESVQELRKQTMVFGTHQKVVAQVLRVMEKTSGNITAFEISKMGIADAVLGYLLMSNTGGGEYDTNEEIGATCAAESSGALISEGVVPGLTVDTGTDPATFGGVRIADQLKRLCQKDRLKCFLQLMAEYPRGVEALIENLVSALCLISNLPFVESLMTSQRVTCVPLTKAMSAVSQLSQDVSLCRKTVYPSSSGNPCRRGVSHDRGRNQPCSSLKSGDIPSSTPSQRAVSQRGSKLTVRESCPNGHLLLSLEMIAPKRSCESCEEQLETGFGCNVCNYFLCVSCHSHFITSRDGGATGRRSSSFNGVAAGAPDTVVQPKSRVNVAISAHLFSSIGDIERTFRTDSNSTKGTEVAPCPQSTLAAEVFLERVQLVLSRKKETMSYVELRQELQRLIDGFIAQRETIESLDELDAHNKKTPVDLEEPSRLERMLHDAMEDRYVLYTSPTGRCAYQETLMGSIMQRALNLGLVDVVGQLESCLVTPESHGEPLNLGGGEKGLSKTLLLLRGDIVNGEVPPSATEDKEHITSWQLNRFHHFESDAHTHCCCGLRSREELNTAYPSKLVRKPSHLSQSPDVLLLILLHKILQPLMVANTIPINPDVFVSAILTTQLVKSVAASALRIALLPPRIAVPRWVDFILTEAKFLVPPSVREDVVRFLAYGARRALHANIRSSMGSRRYRMYKVYPSEWSKYENHKYVVSRNDLLHGAYMVLRKGAECRAPISIQFKGEVGIGQGPTAHFYTLIARELTKCRLRLWNNSSRSSTTHESGDSCGNRQLRSKSNSGTFDDEQRVESRPEGLFPCSSVPKVLQRFSTDLSLSSCRDTKALTERFLCMNDFFEVDEERAQLYYLVGTVLGRAFTDAVVFPLDISPALALFLCRGIPPSRIVLRCTEKEEQPWEPERPIDFMSLGIEEVEMMDKQVASSLRSLLSMSSKELSSLDLPFTMPGDDRFEMIDKGQSTCVNSTNVSAYIRRAASALLYESVVMPIRFITYGFRDVVPCEALAALDASEAMSLLCGNRIRDSEPLWTAAEIKSIIVPDHGYNSESPQITMLQNILAKRFGPREQRAFLLFCTGCPRLPHGGISALGAITVVQSTHMPTLPDASHTEGNGKDGSNGGRKGGDRSRRISRTGNGTKAVGIDWPLPSVNTCFRYLKMPPYPTEELMYNKLQLSIMYAGDTFELS</sequence>
<dbReference type="Gene3D" id="3.30.2410.10">
    <property type="entry name" value="Hect, E3 ligase catalytic domain"/>
    <property type="match status" value="1"/>
</dbReference>
<evidence type="ECO:0000256" key="3">
    <source>
        <dbReference type="PROSITE-ProRule" id="PRU00104"/>
    </source>
</evidence>
<evidence type="ECO:0000256" key="2">
    <source>
        <dbReference type="ARBA" id="ARBA00022786"/>
    </source>
</evidence>
<dbReference type="GO" id="GO:0043161">
    <property type="term" value="P:proteasome-mediated ubiquitin-dependent protein catabolic process"/>
    <property type="evidence" value="ECO:0007669"/>
    <property type="project" value="TreeGrafter"/>
</dbReference>